<dbReference type="OrthoDB" id="8367156at2"/>
<evidence type="ECO:0008006" key="3">
    <source>
        <dbReference type="Google" id="ProtNLM"/>
    </source>
</evidence>
<comment type="caution">
    <text evidence="1">The sequence shown here is derived from an EMBL/GenBank/DDBJ whole genome shotgun (WGS) entry which is preliminary data.</text>
</comment>
<dbReference type="RefSeq" id="WP_148910221.1">
    <property type="nucleotide sequence ID" value="NZ_VNHX01000030.1"/>
</dbReference>
<keyword evidence="2" id="KW-1185">Reference proteome</keyword>
<proteinExistence type="predicted"/>
<gene>
    <name evidence="1" type="ORF">BC792_13046</name>
</gene>
<dbReference type="AlphaFoldDB" id="A0A5S5D077"/>
<protein>
    <recommendedName>
        <fullName evidence="3">Apea-like HEPN domain-containing protein</fullName>
    </recommendedName>
</protein>
<dbReference type="EMBL" id="VNHX01000030">
    <property type="protein sequence ID" value="TYP88744.1"/>
    <property type="molecule type" value="Genomic_DNA"/>
</dbReference>
<reference evidence="1 2" key="1">
    <citation type="submission" date="2019-07" db="EMBL/GenBank/DDBJ databases">
        <title>Genomic Encyclopedia of Archaeal and Bacterial Type Strains, Phase II (KMG-II): from individual species to whole genera.</title>
        <authorList>
            <person name="Goeker M."/>
        </authorList>
    </citation>
    <scope>NUCLEOTIDE SEQUENCE [LARGE SCALE GENOMIC DNA]</scope>
    <source>
        <strain evidence="1 2">DSM 18850</strain>
    </source>
</reference>
<evidence type="ECO:0000313" key="2">
    <source>
        <dbReference type="Proteomes" id="UP000325105"/>
    </source>
</evidence>
<evidence type="ECO:0000313" key="1">
    <source>
        <dbReference type="EMBL" id="TYP88744.1"/>
    </source>
</evidence>
<name>A0A5S5D077_9SPHI</name>
<sequence>MNRTIFASYYESDNMLYEENMSAMKVLIAEEKNKSKIADLIYYRLYNRFLKPFFFDESPELQKYPILVELYRKQYKNGFAMMANCCLLIETVASFLGGTNKTEKDKAVESYIKVFKKAKDYGNDLEKFVDKKIYGAMRCGLLHQGETYDNFIIRRSGDILYSDDKTINATKFARALRLFLQSYREELKSEKWDSELWDNCRTKIRHIIANSSEKIGK</sequence>
<organism evidence="1 2">
    <name type="scientific">Sphingobacterium allocomposti</name>
    <dbReference type="NCBI Taxonomy" id="415956"/>
    <lineage>
        <taxon>Bacteria</taxon>
        <taxon>Pseudomonadati</taxon>
        <taxon>Bacteroidota</taxon>
        <taxon>Sphingobacteriia</taxon>
        <taxon>Sphingobacteriales</taxon>
        <taxon>Sphingobacteriaceae</taxon>
        <taxon>Sphingobacterium</taxon>
    </lineage>
</organism>
<dbReference type="Proteomes" id="UP000325105">
    <property type="component" value="Unassembled WGS sequence"/>
</dbReference>
<accession>A0A5S5D077</accession>